<evidence type="ECO:0000313" key="2">
    <source>
        <dbReference type="Proteomes" id="UP001185659"/>
    </source>
</evidence>
<name>A0ABU4AJF8_9HYPH</name>
<comment type="caution">
    <text evidence="1">The sequence shown here is derived from an EMBL/GenBank/DDBJ whole genome shotgun (WGS) entry which is preliminary data.</text>
</comment>
<organism evidence="1 2">
    <name type="scientific">Nitratireductor aquimarinus</name>
    <dbReference type="NCBI Taxonomy" id="889300"/>
    <lineage>
        <taxon>Bacteria</taxon>
        <taxon>Pseudomonadati</taxon>
        <taxon>Pseudomonadota</taxon>
        <taxon>Alphaproteobacteria</taxon>
        <taxon>Hyphomicrobiales</taxon>
        <taxon>Phyllobacteriaceae</taxon>
        <taxon>Nitratireductor</taxon>
    </lineage>
</organism>
<keyword evidence="2" id="KW-1185">Reference proteome</keyword>
<sequence>MAAQPPPLTRRQRHVLFLQGALNRVAHCYTPPARPDALAEFLLGGEMVDRGYIAITDLAGAKSFIDDIRTGRRPIREEADG</sequence>
<dbReference type="RefSeq" id="WP_317561045.1">
    <property type="nucleotide sequence ID" value="NZ_JAWLIP010000003.1"/>
</dbReference>
<evidence type="ECO:0000313" key="1">
    <source>
        <dbReference type="EMBL" id="MDV6226374.1"/>
    </source>
</evidence>
<accession>A0ABU4AJF8</accession>
<dbReference type="EMBL" id="JAWLIP010000003">
    <property type="protein sequence ID" value="MDV6226374.1"/>
    <property type="molecule type" value="Genomic_DNA"/>
</dbReference>
<protein>
    <submittedName>
        <fullName evidence="1">Uncharacterized protein</fullName>
    </submittedName>
</protein>
<proteinExistence type="predicted"/>
<reference evidence="1 2" key="1">
    <citation type="submission" date="2023-10" db="EMBL/GenBank/DDBJ databases">
        <authorList>
            <person name="Venkata Ramana C."/>
            <person name="Sasikala C."/>
            <person name="Dhurka M."/>
        </authorList>
    </citation>
    <scope>NUCLEOTIDE SEQUENCE [LARGE SCALE GENOMIC DNA]</scope>
    <source>
        <strain evidence="1 2">KCTC 32151</strain>
    </source>
</reference>
<gene>
    <name evidence="1" type="ORF">R2G56_08765</name>
</gene>
<dbReference type="Proteomes" id="UP001185659">
    <property type="component" value="Unassembled WGS sequence"/>
</dbReference>